<keyword evidence="3" id="KW-1133">Transmembrane helix</keyword>
<evidence type="ECO:0000256" key="3">
    <source>
        <dbReference type="SAM" id="Phobius"/>
    </source>
</evidence>
<proteinExistence type="predicted"/>
<dbReference type="RefSeq" id="WP_027229130.1">
    <property type="nucleotide sequence ID" value="NZ_CP017601.1"/>
</dbReference>
<keyword evidence="1" id="KW-0175">Coiled coil</keyword>
<dbReference type="Pfam" id="PF20988">
    <property type="entry name" value="SidF"/>
    <property type="match status" value="1"/>
</dbReference>
<dbReference type="Proteomes" id="UP000239239">
    <property type="component" value="Unassembled WGS sequence"/>
</dbReference>
<feature type="transmembrane region" description="Helical" evidence="3">
    <location>
        <begin position="785"/>
        <end position="811"/>
    </location>
</feature>
<organism evidence="4 5">
    <name type="scientific">Legionella pneumophila</name>
    <dbReference type="NCBI Taxonomy" id="446"/>
    <lineage>
        <taxon>Bacteria</taxon>
        <taxon>Pseudomonadati</taxon>
        <taxon>Pseudomonadota</taxon>
        <taxon>Gammaproteobacteria</taxon>
        <taxon>Legionellales</taxon>
        <taxon>Legionellaceae</taxon>
        <taxon>Legionella</taxon>
    </lineage>
</organism>
<feature type="region of interest" description="Disordered" evidence="2">
    <location>
        <begin position="216"/>
        <end position="236"/>
    </location>
</feature>
<evidence type="ECO:0000313" key="5">
    <source>
        <dbReference type="Proteomes" id="UP000239239"/>
    </source>
</evidence>
<feature type="coiled-coil region" evidence="1">
    <location>
        <begin position="480"/>
        <end position="577"/>
    </location>
</feature>
<dbReference type="InterPro" id="IPR048705">
    <property type="entry name" value="SidF"/>
</dbReference>
<comment type="caution">
    <text evidence="4">The sequence shown here is derived from an EMBL/GenBank/DDBJ whole genome shotgun (WGS) entry which is preliminary data.</text>
</comment>
<dbReference type="OrthoDB" id="5648781at2"/>
<evidence type="ECO:0000256" key="2">
    <source>
        <dbReference type="SAM" id="MobiDB-lite"/>
    </source>
</evidence>
<dbReference type="AlphaFoldDB" id="A0A2S6EV35"/>
<protein>
    <submittedName>
        <fullName evidence="4">Inhibitor of growth protein SidF</fullName>
    </submittedName>
</protein>
<keyword evidence="3" id="KW-0472">Membrane</keyword>
<gene>
    <name evidence="4" type="ORF">C3928_13760</name>
</gene>
<feature type="region of interest" description="Disordered" evidence="2">
    <location>
        <begin position="866"/>
        <end position="912"/>
    </location>
</feature>
<evidence type="ECO:0000256" key="1">
    <source>
        <dbReference type="SAM" id="Coils"/>
    </source>
</evidence>
<name>A0A2S6EV35_LEGPN</name>
<feature type="transmembrane region" description="Helical" evidence="3">
    <location>
        <begin position="760"/>
        <end position="779"/>
    </location>
</feature>
<evidence type="ECO:0000313" key="4">
    <source>
        <dbReference type="EMBL" id="PPK29042.1"/>
    </source>
</evidence>
<dbReference type="EMBL" id="PQWY01000019">
    <property type="protein sequence ID" value="PPK29042.1"/>
    <property type="molecule type" value="Genomic_DNA"/>
</dbReference>
<reference evidence="4 5" key="1">
    <citation type="submission" date="2018-02" db="EMBL/GenBank/DDBJ databases">
        <title>Draft genome sequences of four Legionella pneumophila clinical strains isolated in Ontario.</title>
        <authorList>
            <person name="Fortuna A."/>
            <person name="Ramnarine R."/>
            <person name="Li A."/>
            <person name="Frantz C."/>
            <person name="Mallo G."/>
        </authorList>
    </citation>
    <scope>NUCLEOTIDE SEQUENCE [LARGE SCALE GENOMIC DNA]</scope>
    <source>
        <strain evidence="4 5">LG61</strain>
    </source>
</reference>
<sequence length="912" mass="101901">MPRITENIETYVTHLLSDLEPVPSQNQHLAYGYPGERRVFKDPVLDGKQVVVVSSQYDEKGNVLTGQPDVIQEANNYIDNLVAAAKSLIDKDKNGEKDLRKSAIDEIAKTFKKSISETIPSDKAKADLFSSKKSSANKDFLEQLAKVEGSLQQFTQAVAKASGHKLKALDKEGHNIRSHNRDTLIHRFKAPNSKEGEEQFIMYIPCGRYTKRQQRLMGKDESEVNRDHDTTSHKRSDLVLGNSSMARMIAGTRHSDGTVTIHHDSFSGPGARMPYSDFKGADDYKKLAIKAVTLINQEEVIQTLAQRQIDRMTNEDLWNKIPEEYRPDVLPPDEEKARAQLIKLYVEHNPLSVTECYTQVVTAGQRVAAENQKEQFEYVRQMMDAFDGSKAKITIQTSSNTEVETEVGYQARMSSWGVNWFRQVGALNPLSDNSVTKNQNARFVNQMTDDVITSLDKVAQNLTDYDKAGALQALLKGPDVSNLNQQITRKENALKEVKEAYREALFSYFEEYQKGEGKWDQAKLDQLKNQVEGYEKSIKKQESAIYELHNQIDALRKAYYTENKEQINKALQELKEQISPVIQNKETDPETKSRLQHFYNSCAYLIQAQELYYENTWHHGKNNFKLQTLMASLAGELDYANTKGCKSNNDRGQRLAQKIVGNALWTAMSEDGLYTGEFLDHRRTHGKEVSKVEQLDRELTTIQALHHTANTGVSGGKFEIQDKANFADNGLFGKIANFAKVKEMGPENAFTKNLGTKIKAGLGLGLLAAGGLVALTLLFPPAGLAVAALGIGVAAGAAIVAGVTFAATYLFGTAIDAINNKIEEGKIKSIVREGMKAASENSQEHKTELKDNLTVNAKLHQQLGVTRESVLERKSTPKQEIEKPKDMTSKVDLTTEVVDDKQSEHSPTPVNF</sequence>
<accession>A0A2S6EV35</accession>
<feature type="compositionally biased region" description="Basic and acidic residues" evidence="2">
    <location>
        <begin position="869"/>
        <end position="889"/>
    </location>
</feature>
<keyword evidence="3" id="KW-0812">Transmembrane</keyword>
<feature type="compositionally biased region" description="Basic and acidic residues" evidence="2">
    <location>
        <begin position="217"/>
        <end position="236"/>
    </location>
</feature>